<dbReference type="FunFam" id="3.40.50.620:FF:000089">
    <property type="entry name" value="Bifunctional coenzyme A synthase"/>
    <property type="match status" value="1"/>
</dbReference>
<dbReference type="NCBIfam" id="NF001985">
    <property type="entry name" value="PRK00777.1"/>
    <property type="match status" value="1"/>
</dbReference>
<gene>
    <name evidence="4" type="ORF">L596_026346</name>
</gene>
<dbReference type="Pfam" id="PF01121">
    <property type="entry name" value="CoaE"/>
    <property type="match status" value="1"/>
</dbReference>
<evidence type="ECO:0000256" key="1">
    <source>
        <dbReference type="ARBA" id="ARBA00022741"/>
    </source>
</evidence>
<dbReference type="InterPro" id="IPR001977">
    <property type="entry name" value="Depp_CoAkinase"/>
</dbReference>
<protein>
    <recommendedName>
        <fullName evidence="3">Cytidyltransferase-like domain-containing protein</fullName>
    </recommendedName>
</protein>
<dbReference type="Pfam" id="PF01467">
    <property type="entry name" value="CTP_transf_like"/>
    <property type="match status" value="1"/>
</dbReference>
<dbReference type="Gene3D" id="3.40.50.620">
    <property type="entry name" value="HUPs"/>
    <property type="match status" value="1"/>
</dbReference>
<dbReference type="GO" id="GO:0004140">
    <property type="term" value="F:dephospho-CoA kinase activity"/>
    <property type="evidence" value="ECO:0007669"/>
    <property type="project" value="InterPro"/>
</dbReference>
<reference evidence="4 5" key="1">
    <citation type="journal article" date="2015" name="Genome Biol.">
        <title>Comparative genomics of Steinernema reveals deeply conserved gene regulatory networks.</title>
        <authorList>
            <person name="Dillman A.R."/>
            <person name="Macchietto M."/>
            <person name="Porter C.F."/>
            <person name="Rogers A."/>
            <person name="Williams B."/>
            <person name="Antoshechkin I."/>
            <person name="Lee M.M."/>
            <person name="Goodwin Z."/>
            <person name="Lu X."/>
            <person name="Lewis E.E."/>
            <person name="Goodrich-Blair H."/>
            <person name="Stock S.P."/>
            <person name="Adams B.J."/>
            <person name="Sternberg P.W."/>
            <person name="Mortazavi A."/>
        </authorList>
    </citation>
    <scope>NUCLEOTIDE SEQUENCE [LARGE SCALE GENOMIC DNA]</scope>
    <source>
        <strain evidence="4 5">ALL</strain>
    </source>
</reference>
<dbReference type="STRING" id="34508.A0A4U5M147"/>
<organism evidence="4 5">
    <name type="scientific">Steinernema carpocapsae</name>
    <name type="common">Entomopathogenic nematode</name>
    <dbReference type="NCBI Taxonomy" id="34508"/>
    <lineage>
        <taxon>Eukaryota</taxon>
        <taxon>Metazoa</taxon>
        <taxon>Ecdysozoa</taxon>
        <taxon>Nematoda</taxon>
        <taxon>Chromadorea</taxon>
        <taxon>Rhabditida</taxon>
        <taxon>Tylenchina</taxon>
        <taxon>Panagrolaimomorpha</taxon>
        <taxon>Strongyloidoidea</taxon>
        <taxon>Steinernematidae</taxon>
        <taxon>Steinernema</taxon>
    </lineage>
</organism>
<comment type="caution">
    <text evidence="4">The sequence shown here is derived from an EMBL/GenBank/DDBJ whole genome shotgun (WGS) entry which is preliminary data.</text>
</comment>
<evidence type="ECO:0000256" key="2">
    <source>
        <dbReference type="ARBA" id="ARBA00022840"/>
    </source>
</evidence>
<dbReference type="InterPro" id="IPR027417">
    <property type="entry name" value="P-loop_NTPase"/>
</dbReference>
<dbReference type="NCBIfam" id="TIGR00152">
    <property type="entry name" value="dephospho-CoA kinase"/>
    <property type="match status" value="1"/>
</dbReference>
<evidence type="ECO:0000313" key="4">
    <source>
        <dbReference type="EMBL" id="TKR62370.1"/>
    </source>
</evidence>
<dbReference type="CDD" id="cd02022">
    <property type="entry name" value="DPCK"/>
    <property type="match status" value="1"/>
</dbReference>
<dbReference type="GO" id="GO:0005524">
    <property type="term" value="F:ATP binding"/>
    <property type="evidence" value="ECO:0007669"/>
    <property type="project" value="UniProtKB-KW"/>
</dbReference>
<dbReference type="Proteomes" id="UP000298663">
    <property type="component" value="Unassembled WGS sequence"/>
</dbReference>
<dbReference type="InterPro" id="IPR014729">
    <property type="entry name" value="Rossmann-like_a/b/a_fold"/>
</dbReference>
<reference evidence="4 5" key="2">
    <citation type="journal article" date="2019" name="G3 (Bethesda)">
        <title>Hybrid Assembly of the Genome of the Entomopathogenic Nematode Steinernema carpocapsae Identifies the X-Chromosome.</title>
        <authorList>
            <person name="Serra L."/>
            <person name="Macchietto M."/>
            <person name="Macias-Munoz A."/>
            <person name="McGill C.J."/>
            <person name="Rodriguez I.M."/>
            <person name="Rodriguez B."/>
            <person name="Murad R."/>
            <person name="Mortazavi A."/>
        </authorList>
    </citation>
    <scope>NUCLEOTIDE SEQUENCE [LARGE SCALE GENOMIC DNA]</scope>
    <source>
        <strain evidence="4 5">ALL</strain>
    </source>
</reference>
<sequence>MDGKDQEMVVEVGLLVVRSLKSFPKQLASAALLVKKRLYVHVEPPLDIDESLGAIYCEASKVCAQLDVRVLLAPKEQRSVDRVFGEEGSETQHGLKWAPHKKPYDAVVLGGTFDRLHNGHKVLLSTAIRKANKYVTCGITDGVMIQKKKLFELMQPYEVRAKAVEEFIADVGVTVECRAEAIHDPFGPSIVDPDLQCIVVSEETKAGGEAVNRRRQERGLSTLDIDVIHLLDGKDHVLEEVKLSSSTRRRELLGTLIKEPKKKDLKTSTYLVGLTGGIAAGKSSIGKFVETLGYEIIDCDKLAHDLYEKRPDLVQRIKETFGDHIVKDAKVDRKELGAHVFGNRAELDKLNHLVWPVVKQEVMKLVAKSKSKVIFVEAAALIEAGWQEALNEIWTVFVPKDETVKRLKERNGLSEEEAKARISSQISNQARIAESNVAFCSLWSYDETQAQVKLACAQLEGRIAG</sequence>
<dbReference type="HAMAP" id="MF_00376">
    <property type="entry name" value="Dephospho_CoA_kinase"/>
    <property type="match status" value="1"/>
</dbReference>
<keyword evidence="1" id="KW-0547">Nucleotide-binding</keyword>
<dbReference type="EMBL" id="AZBU02000010">
    <property type="protein sequence ID" value="TKR62370.1"/>
    <property type="molecule type" value="Genomic_DNA"/>
</dbReference>
<dbReference type="GO" id="GO:0015937">
    <property type="term" value="P:coenzyme A biosynthetic process"/>
    <property type="evidence" value="ECO:0007669"/>
    <property type="project" value="InterPro"/>
</dbReference>
<dbReference type="PANTHER" id="PTHR10695">
    <property type="entry name" value="DEPHOSPHO-COA KINASE-RELATED"/>
    <property type="match status" value="1"/>
</dbReference>
<keyword evidence="5" id="KW-1185">Reference proteome</keyword>
<evidence type="ECO:0000259" key="3">
    <source>
        <dbReference type="Pfam" id="PF01467"/>
    </source>
</evidence>
<proteinExistence type="inferred from homology"/>
<dbReference type="SUPFAM" id="SSF52540">
    <property type="entry name" value="P-loop containing nucleoside triphosphate hydrolases"/>
    <property type="match status" value="1"/>
</dbReference>
<evidence type="ECO:0000313" key="5">
    <source>
        <dbReference type="Proteomes" id="UP000298663"/>
    </source>
</evidence>
<dbReference type="InterPro" id="IPR004821">
    <property type="entry name" value="Cyt_trans-like"/>
</dbReference>
<dbReference type="SUPFAM" id="SSF52374">
    <property type="entry name" value="Nucleotidylyl transferase"/>
    <property type="match status" value="1"/>
</dbReference>
<dbReference type="AlphaFoldDB" id="A0A4U5M147"/>
<keyword evidence="2" id="KW-0067">ATP-binding</keyword>
<dbReference type="CDD" id="cd02164">
    <property type="entry name" value="PPAT_CoAS"/>
    <property type="match status" value="1"/>
</dbReference>
<feature type="domain" description="Cytidyltransferase-like" evidence="3">
    <location>
        <begin position="108"/>
        <end position="228"/>
    </location>
</feature>
<dbReference type="PANTHER" id="PTHR10695:SF46">
    <property type="entry name" value="BIFUNCTIONAL COENZYME A SYNTHASE-RELATED"/>
    <property type="match status" value="1"/>
</dbReference>
<name>A0A4U5M147_STECR</name>
<dbReference type="Gene3D" id="3.40.50.300">
    <property type="entry name" value="P-loop containing nucleotide triphosphate hydrolases"/>
    <property type="match status" value="1"/>
</dbReference>
<accession>A0A4U5M147</accession>
<dbReference type="PROSITE" id="PS51219">
    <property type="entry name" value="DPCK"/>
    <property type="match status" value="1"/>
</dbReference>
<dbReference type="OrthoDB" id="330671at2759"/>